<accession>A0ABS8WBU2</accession>
<dbReference type="RefSeq" id="WP_233054124.1">
    <property type="nucleotide sequence ID" value="NZ_JAIMJA010000020.1"/>
</dbReference>
<organism evidence="3 4">
    <name type="scientific">Motilimonas cestriensis</name>
    <dbReference type="NCBI Taxonomy" id="2742685"/>
    <lineage>
        <taxon>Bacteria</taxon>
        <taxon>Pseudomonadati</taxon>
        <taxon>Pseudomonadota</taxon>
        <taxon>Gammaproteobacteria</taxon>
        <taxon>Alteromonadales</taxon>
        <taxon>Alteromonadales genera incertae sedis</taxon>
        <taxon>Motilimonas</taxon>
    </lineage>
</organism>
<keyword evidence="4" id="KW-1185">Reference proteome</keyword>
<dbReference type="EMBL" id="JAIMJA010000020">
    <property type="protein sequence ID" value="MCE2596484.1"/>
    <property type="molecule type" value="Genomic_DNA"/>
</dbReference>
<name>A0ABS8WBU2_9GAMM</name>
<comment type="caution">
    <text evidence="3">The sequence shown here is derived from an EMBL/GenBank/DDBJ whole genome shotgun (WGS) entry which is preliminary data.</text>
</comment>
<evidence type="ECO:0000256" key="1">
    <source>
        <dbReference type="SAM" id="Coils"/>
    </source>
</evidence>
<reference evidence="3 4" key="1">
    <citation type="journal article" date="2022" name="Environ. Microbiol. Rep.">
        <title>Eco-phylogenetic analyses reveal divergent evolution of vitamin B12 metabolism in the marine bacterial family 'Psychromonadaceae'.</title>
        <authorList>
            <person name="Jin X."/>
            <person name="Yang Y."/>
            <person name="Cao H."/>
            <person name="Gao B."/>
            <person name="Zhao Z."/>
        </authorList>
    </citation>
    <scope>NUCLEOTIDE SEQUENCE [LARGE SCALE GENOMIC DNA]</scope>
    <source>
        <strain evidence="3 4">MKS20</strain>
    </source>
</reference>
<dbReference type="Proteomes" id="UP001201273">
    <property type="component" value="Unassembled WGS sequence"/>
</dbReference>
<evidence type="ECO:0000256" key="2">
    <source>
        <dbReference type="SAM" id="MobiDB-lite"/>
    </source>
</evidence>
<evidence type="ECO:0000313" key="3">
    <source>
        <dbReference type="EMBL" id="MCE2596484.1"/>
    </source>
</evidence>
<feature type="compositionally biased region" description="Acidic residues" evidence="2">
    <location>
        <begin position="301"/>
        <end position="313"/>
    </location>
</feature>
<proteinExistence type="predicted"/>
<feature type="region of interest" description="Disordered" evidence="2">
    <location>
        <begin position="256"/>
        <end position="313"/>
    </location>
</feature>
<keyword evidence="1" id="KW-0175">Coiled coil</keyword>
<sequence length="313" mass="34294">MKKLISFTWWAMLVGLGLSVGFLTGQKGYQDTTAIIEPLQLNIAALNEKNNELSSQLAVKNTALETEQVALAAITQNLTQSQNEIFELRKELAFYQKVLSPELMVGGVAIDSLNFYANDSHLLRYRLVLVQLAKERDVIKGNATFEINGINQQQETITLSLADLSLNKAAEIPLDFTYFQVIEGEIQLPEGMTAANVKLTINLDRDNRGKAQSWSADYIWSEVYVPLPVPATPEVTVEPTKELNNDVESSVATSVEPSVELTIESSTEPNVKASVDPTANPTSAPDIKASLEPTDGPTTEPEIEVSVELNDDV</sequence>
<dbReference type="Pfam" id="PF20567">
    <property type="entry name" value="DUF6776"/>
    <property type="match status" value="1"/>
</dbReference>
<evidence type="ECO:0000313" key="4">
    <source>
        <dbReference type="Proteomes" id="UP001201273"/>
    </source>
</evidence>
<feature type="coiled-coil region" evidence="1">
    <location>
        <begin position="36"/>
        <end position="98"/>
    </location>
</feature>
<dbReference type="InterPro" id="IPR046703">
    <property type="entry name" value="DUF6776"/>
</dbReference>
<protein>
    <submittedName>
        <fullName evidence="3">Uncharacterized protein</fullName>
    </submittedName>
</protein>
<gene>
    <name evidence="3" type="ORF">K6Y31_16940</name>
</gene>